<feature type="domain" description="HTH araC/xylS-type" evidence="4">
    <location>
        <begin position="214"/>
        <end position="312"/>
    </location>
</feature>
<evidence type="ECO:0000256" key="3">
    <source>
        <dbReference type="SAM" id="MobiDB-lite"/>
    </source>
</evidence>
<gene>
    <name evidence="5" type="ORF">GCM10011608_45410</name>
</gene>
<dbReference type="Pfam" id="PF01965">
    <property type="entry name" value="DJ-1_PfpI"/>
    <property type="match status" value="1"/>
</dbReference>
<dbReference type="InterPro" id="IPR002818">
    <property type="entry name" value="DJ-1/PfpI"/>
</dbReference>
<protein>
    <submittedName>
        <fullName evidence="5">AraC family transcriptional regulator</fullName>
    </submittedName>
</protein>
<dbReference type="Pfam" id="PF12833">
    <property type="entry name" value="HTH_18"/>
    <property type="match status" value="1"/>
</dbReference>
<accession>A0A917U4Y4</accession>
<evidence type="ECO:0000313" key="5">
    <source>
        <dbReference type="EMBL" id="GGM55478.1"/>
    </source>
</evidence>
<keyword evidence="1" id="KW-0805">Transcription regulation</keyword>
<dbReference type="RefSeq" id="WP_189047619.1">
    <property type="nucleotide sequence ID" value="NZ_BMNB01000025.1"/>
</dbReference>
<reference evidence="5" key="1">
    <citation type="journal article" date="2014" name="Int. J. Syst. Evol. Microbiol.">
        <title>Complete genome sequence of Corynebacterium casei LMG S-19264T (=DSM 44701T), isolated from a smear-ripened cheese.</title>
        <authorList>
            <consortium name="US DOE Joint Genome Institute (JGI-PGF)"/>
            <person name="Walter F."/>
            <person name="Albersmeier A."/>
            <person name="Kalinowski J."/>
            <person name="Ruckert C."/>
        </authorList>
    </citation>
    <scope>NUCLEOTIDE SEQUENCE</scope>
    <source>
        <strain evidence="5">CGMCC 4.7312</strain>
    </source>
</reference>
<dbReference type="PANTHER" id="PTHR43130">
    <property type="entry name" value="ARAC-FAMILY TRANSCRIPTIONAL REGULATOR"/>
    <property type="match status" value="1"/>
</dbReference>
<evidence type="ECO:0000256" key="1">
    <source>
        <dbReference type="ARBA" id="ARBA00023015"/>
    </source>
</evidence>
<dbReference type="InterPro" id="IPR018060">
    <property type="entry name" value="HTH_AraC"/>
</dbReference>
<dbReference type="InterPro" id="IPR052158">
    <property type="entry name" value="INH-QAR"/>
</dbReference>
<comment type="caution">
    <text evidence="5">The sequence shown here is derived from an EMBL/GenBank/DDBJ whole genome shotgun (WGS) entry which is preliminary data.</text>
</comment>
<dbReference type="InterPro" id="IPR029062">
    <property type="entry name" value="Class_I_gatase-like"/>
</dbReference>
<evidence type="ECO:0000256" key="2">
    <source>
        <dbReference type="ARBA" id="ARBA00023163"/>
    </source>
</evidence>
<evidence type="ECO:0000259" key="4">
    <source>
        <dbReference type="PROSITE" id="PS01124"/>
    </source>
</evidence>
<dbReference type="GO" id="GO:0043565">
    <property type="term" value="F:sequence-specific DNA binding"/>
    <property type="evidence" value="ECO:0007669"/>
    <property type="project" value="InterPro"/>
</dbReference>
<sequence>MTSFPRSVAVAATDGMLHFELALAYEVFGSAPAALPGPWYDVRVCGTHAVRVGRFMVEPDCGLDQLAHADTVIVPALADVDEDPPVELVEAVRVAHESGARVVSLCTGVFVLAAAGLLDGLRATTHWAHTEQLAARHPRVQVDPDVLYVDNGSVLTSAGKAAAMDLCLHLVRRDHGSAVANVVARRLVVPPHRAGGQAQFVSTPVPAQDDHPLGDLLPWAMRRLDQPLTVEDLARQANMSSRHLARHFRAITGTTPLQWLSTQRIRRAQELLENTDDSVDTIASAAGMGTATTLRRHFHRAIGVPPDTYRRTFRAPEPAPADLTSRSAVPSNW</sequence>
<feature type="region of interest" description="Disordered" evidence="3">
    <location>
        <begin position="313"/>
        <end position="333"/>
    </location>
</feature>
<dbReference type="PANTHER" id="PTHR43130:SF3">
    <property type="entry name" value="HTH-TYPE TRANSCRIPTIONAL REGULATOR RV1931C"/>
    <property type="match status" value="1"/>
</dbReference>
<organism evidence="5 6">
    <name type="scientific">Micromonospora sonchi</name>
    <dbReference type="NCBI Taxonomy" id="1763543"/>
    <lineage>
        <taxon>Bacteria</taxon>
        <taxon>Bacillati</taxon>
        <taxon>Actinomycetota</taxon>
        <taxon>Actinomycetes</taxon>
        <taxon>Micromonosporales</taxon>
        <taxon>Micromonosporaceae</taxon>
        <taxon>Micromonospora</taxon>
    </lineage>
</organism>
<dbReference type="EMBL" id="BMNB01000025">
    <property type="protein sequence ID" value="GGM55478.1"/>
    <property type="molecule type" value="Genomic_DNA"/>
</dbReference>
<keyword evidence="6" id="KW-1185">Reference proteome</keyword>
<dbReference type="InterPro" id="IPR009057">
    <property type="entry name" value="Homeodomain-like_sf"/>
</dbReference>
<dbReference type="AlphaFoldDB" id="A0A917U4Y4"/>
<name>A0A917U4Y4_9ACTN</name>
<proteinExistence type="predicted"/>
<reference evidence="5" key="2">
    <citation type="submission" date="2020-09" db="EMBL/GenBank/DDBJ databases">
        <authorList>
            <person name="Sun Q."/>
            <person name="Zhou Y."/>
        </authorList>
    </citation>
    <scope>NUCLEOTIDE SEQUENCE</scope>
    <source>
        <strain evidence="5">CGMCC 4.7312</strain>
    </source>
</reference>
<keyword evidence="2" id="KW-0804">Transcription</keyword>
<dbReference type="SMART" id="SM00342">
    <property type="entry name" value="HTH_ARAC"/>
    <property type="match status" value="1"/>
</dbReference>
<feature type="compositionally biased region" description="Polar residues" evidence="3">
    <location>
        <begin position="324"/>
        <end position="333"/>
    </location>
</feature>
<dbReference type="CDD" id="cd03137">
    <property type="entry name" value="GATase1_AraC_1"/>
    <property type="match status" value="1"/>
</dbReference>
<dbReference type="Gene3D" id="1.10.10.60">
    <property type="entry name" value="Homeodomain-like"/>
    <property type="match status" value="2"/>
</dbReference>
<dbReference type="Proteomes" id="UP000608890">
    <property type="component" value="Unassembled WGS sequence"/>
</dbReference>
<dbReference type="GO" id="GO:0003700">
    <property type="term" value="F:DNA-binding transcription factor activity"/>
    <property type="evidence" value="ECO:0007669"/>
    <property type="project" value="InterPro"/>
</dbReference>
<dbReference type="PROSITE" id="PS01124">
    <property type="entry name" value="HTH_ARAC_FAMILY_2"/>
    <property type="match status" value="1"/>
</dbReference>
<dbReference type="Gene3D" id="3.40.50.880">
    <property type="match status" value="1"/>
</dbReference>
<evidence type="ECO:0000313" key="6">
    <source>
        <dbReference type="Proteomes" id="UP000608890"/>
    </source>
</evidence>
<dbReference type="SUPFAM" id="SSF46689">
    <property type="entry name" value="Homeodomain-like"/>
    <property type="match status" value="2"/>
</dbReference>
<dbReference type="SUPFAM" id="SSF52317">
    <property type="entry name" value="Class I glutamine amidotransferase-like"/>
    <property type="match status" value="1"/>
</dbReference>